<dbReference type="SUPFAM" id="SSF53474">
    <property type="entry name" value="alpha/beta-Hydrolases"/>
    <property type="match status" value="1"/>
</dbReference>
<evidence type="ECO:0000259" key="2">
    <source>
        <dbReference type="Pfam" id="PF00561"/>
    </source>
</evidence>
<evidence type="ECO:0000256" key="1">
    <source>
        <dbReference type="ARBA" id="ARBA00022801"/>
    </source>
</evidence>
<proteinExistence type="predicted"/>
<protein>
    <submittedName>
        <fullName evidence="3">Unannotated protein</fullName>
    </submittedName>
</protein>
<dbReference type="InterPro" id="IPR000073">
    <property type="entry name" value="AB_hydrolase_1"/>
</dbReference>
<gene>
    <name evidence="3" type="ORF">UFOPK2086_00744</name>
</gene>
<dbReference type="Pfam" id="PF00561">
    <property type="entry name" value="Abhydrolase_1"/>
    <property type="match status" value="1"/>
</dbReference>
<feature type="domain" description="AB hydrolase-1" evidence="2">
    <location>
        <begin position="29"/>
        <end position="278"/>
    </location>
</feature>
<sequence length="292" mass="31308">MAYDISTGTVTANGIDFTYLECGKGPLALCLHGFPDSAHSWRHLLPALAQAGFRAVAPFTRGYAPTSVAPDGLYQTGALSADANALHAALGGDGDAVIIGHDWGAPSVYGAAASEPDRWKRVVGMAVPPGPAIGAAFVNNLDQIKRSWYMFYFQHPLSDIVVPSNDLAFIDMLWRDWSPKHDGAVDAENCKACLRTPENLTAALGYYRCNIGAGPRDEKYNAIQAAGGGELPQPTLYLHGADDGCIGREVAESMRTLSPWATLKIVEGAGHFLQLEKPEEVNKLIIDWVTAK</sequence>
<dbReference type="InterPro" id="IPR000639">
    <property type="entry name" value="Epox_hydrolase-like"/>
</dbReference>
<dbReference type="Gene3D" id="3.40.50.1820">
    <property type="entry name" value="alpha/beta hydrolase"/>
    <property type="match status" value="1"/>
</dbReference>
<name>A0A6J6JKN2_9ZZZZ</name>
<dbReference type="PRINTS" id="PR00412">
    <property type="entry name" value="EPOXHYDRLASE"/>
</dbReference>
<organism evidence="3">
    <name type="scientific">freshwater metagenome</name>
    <dbReference type="NCBI Taxonomy" id="449393"/>
    <lineage>
        <taxon>unclassified sequences</taxon>
        <taxon>metagenomes</taxon>
        <taxon>ecological metagenomes</taxon>
    </lineage>
</organism>
<accession>A0A6J6JKN2</accession>
<evidence type="ECO:0000313" key="3">
    <source>
        <dbReference type="EMBL" id="CAB4637881.1"/>
    </source>
</evidence>
<reference evidence="3" key="1">
    <citation type="submission" date="2020-05" db="EMBL/GenBank/DDBJ databases">
        <authorList>
            <person name="Chiriac C."/>
            <person name="Salcher M."/>
            <person name="Ghai R."/>
            <person name="Kavagutti S V."/>
        </authorList>
    </citation>
    <scope>NUCLEOTIDE SEQUENCE</scope>
</reference>
<dbReference type="PANTHER" id="PTHR43329">
    <property type="entry name" value="EPOXIDE HYDROLASE"/>
    <property type="match status" value="1"/>
</dbReference>
<dbReference type="EMBL" id="CAEZVQ010000089">
    <property type="protein sequence ID" value="CAB4637881.1"/>
    <property type="molecule type" value="Genomic_DNA"/>
</dbReference>
<dbReference type="AlphaFoldDB" id="A0A6J6JKN2"/>
<dbReference type="GO" id="GO:0016787">
    <property type="term" value="F:hydrolase activity"/>
    <property type="evidence" value="ECO:0007669"/>
    <property type="project" value="UniProtKB-KW"/>
</dbReference>
<dbReference type="InterPro" id="IPR029058">
    <property type="entry name" value="AB_hydrolase_fold"/>
</dbReference>
<keyword evidence="1" id="KW-0378">Hydrolase</keyword>